<name>A0ABV7MRC8_9HYPH</name>
<sequence>MKKTYAKPTFLKKGRLSAITAGNGASIILPG</sequence>
<evidence type="ECO:0000313" key="1">
    <source>
        <dbReference type="EMBL" id="MFC3324483.1"/>
    </source>
</evidence>
<evidence type="ECO:0000313" key="2">
    <source>
        <dbReference type="Proteomes" id="UP001595648"/>
    </source>
</evidence>
<accession>A0ABV7MRC8</accession>
<dbReference type="EMBL" id="JBHRVD010000001">
    <property type="protein sequence ID" value="MFC3324483.1"/>
    <property type="molecule type" value="Genomic_DNA"/>
</dbReference>
<comment type="caution">
    <text evidence="1">The sequence shown here is derived from an EMBL/GenBank/DDBJ whole genome shotgun (WGS) entry which is preliminary data.</text>
</comment>
<reference evidence="2" key="1">
    <citation type="journal article" date="2019" name="Int. J. Syst. Evol. Microbiol.">
        <title>The Global Catalogue of Microorganisms (GCM) 10K type strain sequencing project: providing services to taxonomists for standard genome sequencing and annotation.</title>
        <authorList>
            <consortium name="The Broad Institute Genomics Platform"/>
            <consortium name="The Broad Institute Genome Sequencing Center for Infectious Disease"/>
            <person name="Wu L."/>
            <person name="Ma J."/>
        </authorList>
    </citation>
    <scope>NUCLEOTIDE SEQUENCE [LARGE SCALE GENOMIC DNA]</scope>
    <source>
        <strain evidence="2">ICMP 19515</strain>
    </source>
</reference>
<proteinExistence type="predicted"/>
<organism evidence="1 2">
    <name type="scientific">Mesorhizobium cantuariense</name>
    <dbReference type="NCBI Taxonomy" id="1300275"/>
    <lineage>
        <taxon>Bacteria</taxon>
        <taxon>Pseudomonadati</taxon>
        <taxon>Pseudomonadota</taxon>
        <taxon>Alphaproteobacteria</taxon>
        <taxon>Hyphomicrobiales</taxon>
        <taxon>Phyllobacteriaceae</taxon>
        <taxon>Mesorhizobium</taxon>
    </lineage>
</organism>
<keyword evidence="2" id="KW-1185">Reference proteome</keyword>
<dbReference type="Proteomes" id="UP001595648">
    <property type="component" value="Unassembled WGS sequence"/>
</dbReference>
<protein>
    <submittedName>
        <fullName evidence="1">RiPP</fullName>
    </submittedName>
</protein>
<gene>
    <name evidence="1" type="ORF">ACFOJ9_22355</name>
</gene>
<dbReference type="RefSeq" id="WP_378981366.1">
    <property type="nucleotide sequence ID" value="NZ_JBHRVD010000001.1"/>
</dbReference>